<evidence type="ECO:0000256" key="2">
    <source>
        <dbReference type="ARBA" id="ARBA00007878"/>
    </source>
</evidence>
<dbReference type="CDD" id="cd04197">
    <property type="entry name" value="eIF-2B_epsilon_N"/>
    <property type="match status" value="1"/>
</dbReference>
<dbReference type="Pfam" id="PF02020">
    <property type="entry name" value="W2"/>
    <property type="match status" value="1"/>
</dbReference>
<dbReference type="EMBL" id="MU157832">
    <property type="protein sequence ID" value="KAF9532267.1"/>
    <property type="molecule type" value="Genomic_DNA"/>
</dbReference>
<protein>
    <recommendedName>
        <fullName evidence="6">Translation initiation factor eIF2B subunit epsilon</fullName>
    </recommendedName>
    <alternativeName>
        <fullName evidence="7">eIF2B GDP-GTP exchange factor subunit epsilon</fullName>
    </alternativeName>
</protein>
<evidence type="ECO:0000313" key="12">
    <source>
        <dbReference type="Proteomes" id="UP000807306"/>
    </source>
</evidence>
<dbReference type="PROSITE" id="PS51363">
    <property type="entry name" value="W2"/>
    <property type="match status" value="1"/>
</dbReference>
<dbReference type="InterPro" id="IPR035543">
    <property type="entry name" value="eIF-2B_epsilon_N"/>
</dbReference>
<dbReference type="PANTHER" id="PTHR45887">
    <property type="entry name" value="TRANSLATION INITIATION FACTOR EIF-2B SUBUNIT EPSILON"/>
    <property type="match status" value="1"/>
</dbReference>
<proteinExistence type="inferred from homology"/>
<keyword evidence="5" id="KW-0648">Protein biosynthesis</keyword>
<reference evidence="11" key="1">
    <citation type="submission" date="2020-11" db="EMBL/GenBank/DDBJ databases">
        <authorList>
            <consortium name="DOE Joint Genome Institute"/>
            <person name="Ahrendt S."/>
            <person name="Riley R."/>
            <person name="Andreopoulos W."/>
            <person name="Labutti K."/>
            <person name="Pangilinan J."/>
            <person name="Ruiz-Duenas F.J."/>
            <person name="Barrasa J.M."/>
            <person name="Sanchez-Garcia M."/>
            <person name="Camarero S."/>
            <person name="Miyauchi S."/>
            <person name="Serrano A."/>
            <person name="Linde D."/>
            <person name="Babiker R."/>
            <person name="Drula E."/>
            <person name="Ayuso-Fernandez I."/>
            <person name="Pacheco R."/>
            <person name="Padilla G."/>
            <person name="Ferreira P."/>
            <person name="Barriuso J."/>
            <person name="Kellner H."/>
            <person name="Castanera R."/>
            <person name="Alfaro M."/>
            <person name="Ramirez L."/>
            <person name="Pisabarro A.G."/>
            <person name="Kuo A."/>
            <person name="Tritt A."/>
            <person name="Lipzen A."/>
            <person name="He G."/>
            <person name="Yan M."/>
            <person name="Ng V."/>
            <person name="Cullen D."/>
            <person name="Martin F."/>
            <person name="Rosso M.-N."/>
            <person name="Henrissat B."/>
            <person name="Hibbett D."/>
            <person name="Martinez A.T."/>
            <person name="Grigoriev I.V."/>
        </authorList>
    </citation>
    <scope>NUCLEOTIDE SEQUENCE</scope>
    <source>
        <strain evidence="11">CBS 506.95</strain>
    </source>
</reference>
<dbReference type="Gene3D" id="2.160.10.10">
    <property type="entry name" value="Hexapeptide repeat proteins"/>
    <property type="match status" value="1"/>
</dbReference>
<dbReference type="Gene3D" id="1.25.40.180">
    <property type="match status" value="1"/>
</dbReference>
<dbReference type="SUPFAM" id="SSF53448">
    <property type="entry name" value="Nucleotide-diphospho-sugar transferases"/>
    <property type="match status" value="1"/>
</dbReference>
<feature type="region of interest" description="Disordered" evidence="9">
    <location>
        <begin position="437"/>
        <end position="550"/>
    </location>
</feature>
<dbReference type="Gene3D" id="3.90.550.10">
    <property type="entry name" value="Spore Coat Polysaccharide Biosynthesis Protein SpsA, Chain A"/>
    <property type="match status" value="1"/>
</dbReference>
<dbReference type="Proteomes" id="UP000807306">
    <property type="component" value="Unassembled WGS sequence"/>
</dbReference>
<evidence type="ECO:0000313" key="11">
    <source>
        <dbReference type="EMBL" id="KAF9532267.1"/>
    </source>
</evidence>
<dbReference type="PANTHER" id="PTHR45887:SF1">
    <property type="entry name" value="TRANSLATION INITIATION FACTOR EIF-2B SUBUNIT EPSILON"/>
    <property type="match status" value="1"/>
</dbReference>
<comment type="subunit">
    <text evidence="8">Component of the translation initiation factor 2B (eIF2B) complex which is a heterodecamer of two sets of five different subunits: alpha, beta, gamma, delta and epsilon. Subunits alpha, beta and delta comprise a regulatory subcomplex and subunits epsilon and gamma comprise a catalytic subcomplex. Within the complex, the hexameric regulatory complex resides at the center, with the two heterodimeric catalytic subcomplexes bound on opposite sides.</text>
</comment>
<dbReference type="Pfam" id="PF25084">
    <property type="entry name" value="LbH_EIF2B"/>
    <property type="match status" value="1"/>
</dbReference>
<dbReference type="GO" id="GO:0005085">
    <property type="term" value="F:guanyl-nucleotide exchange factor activity"/>
    <property type="evidence" value="ECO:0007669"/>
    <property type="project" value="InterPro"/>
</dbReference>
<organism evidence="11 12">
    <name type="scientific">Crepidotus variabilis</name>
    <dbReference type="NCBI Taxonomy" id="179855"/>
    <lineage>
        <taxon>Eukaryota</taxon>
        <taxon>Fungi</taxon>
        <taxon>Dikarya</taxon>
        <taxon>Basidiomycota</taxon>
        <taxon>Agaricomycotina</taxon>
        <taxon>Agaricomycetes</taxon>
        <taxon>Agaricomycetidae</taxon>
        <taxon>Agaricales</taxon>
        <taxon>Agaricineae</taxon>
        <taxon>Crepidotaceae</taxon>
        <taxon>Crepidotus</taxon>
    </lineage>
</organism>
<evidence type="ECO:0000256" key="4">
    <source>
        <dbReference type="ARBA" id="ARBA00022540"/>
    </source>
</evidence>
<comment type="caution">
    <text evidence="11">The sequence shown here is derived from an EMBL/GenBank/DDBJ whole genome shotgun (WGS) entry which is preliminary data.</text>
</comment>
<dbReference type="OrthoDB" id="424572at2759"/>
<evidence type="ECO:0000256" key="6">
    <source>
        <dbReference type="ARBA" id="ARBA00044144"/>
    </source>
</evidence>
<keyword evidence="4" id="KW-0396">Initiation factor</keyword>
<sequence>MASKSSGSTKDKLLEGEDEVLQAVILSDSFNKRFRPLTTHKPRCLLPICNAPLLDWTFESLALAGVQEVFVICRSHAPLVKKAISESKWSKPGSGMKIVPIMTAKETYSPGDAMRDIYTRGLVTSDFVLVMGDLVSNIRIDEVVRVHKERRRTNKDAIMTMVVKESGLKHRTRAQGESAVFVIDPETSECLHYEHLQGYPRQKRISIPREVLTAHPEIEIRNDLLDCSIDVCSVEVPSLFQDNFDYLDLRRDFVHGILTSDLLMKNIHVYVAREGYAARVQDTRSYESISKDILSRWTFPLVPDDNHPGGHIYEHTRGNRYIAKDNTVVLARTANIGINTLIGSYAKIAENVSIAASVIGQNCTIGPGTTIKDSYVFENAAIGANCTIERSIIGAGVMVKDNSVVPKGCLLGDRVVIGPDARLPPFERLSTRPIKNVDEAKLASDEAGKGEDDIDDEGDDSDVEEVEAQQDSIDKTALGKDTNALVWPRGPPDEEDDDEGPENWKNQKFMRLGETLDEISEPEEDSTSEDDDSEDEFHDGESMSGISDVSIPFDQSEDKAEQEFKAEVVQSLERAFAEGHSLDNAAVELKTLRMASNVPLTRVKEAVVATLVDKIKLVDGDMGAQRKEIGVVISRWGDLINRIGGVDPVETVSILQAHCASSIRMPLFGQILAALYQEDIVEEDDIRKWHRIPASNGEALKEGIEAENFQKCWVIGSHMIKQFDAQESDEDESDDASEGEGEGEGVTKVTGKKPENAESDSDNNTQTESETEQSKPSALSRITMDTSNKTDVEAAKLDDALKTPTIKHQVPPSFAAVVPTAASSASRPLVKRPDPPKPLTQSKEGESETDSEVSDSTEAADAGASEDQSEDVSASEDSSAAPSTDDDESA</sequence>
<dbReference type="InterPro" id="IPR029044">
    <property type="entry name" value="Nucleotide-diphossugar_trans"/>
</dbReference>
<accession>A0A9P6ENJ7</accession>
<gene>
    <name evidence="11" type="ORF">CPB83DRAFT_832899</name>
</gene>
<dbReference type="InterPro" id="IPR011004">
    <property type="entry name" value="Trimer_LpxA-like_sf"/>
</dbReference>
<evidence type="ECO:0000256" key="1">
    <source>
        <dbReference type="ARBA" id="ARBA00004514"/>
    </source>
</evidence>
<dbReference type="SUPFAM" id="SSF48371">
    <property type="entry name" value="ARM repeat"/>
    <property type="match status" value="1"/>
</dbReference>
<keyword evidence="3" id="KW-0963">Cytoplasm</keyword>
<evidence type="ECO:0000259" key="10">
    <source>
        <dbReference type="PROSITE" id="PS51363"/>
    </source>
</evidence>
<dbReference type="Pfam" id="PF00483">
    <property type="entry name" value="NTP_transferase"/>
    <property type="match status" value="1"/>
</dbReference>
<dbReference type="GO" id="GO:0016740">
    <property type="term" value="F:transferase activity"/>
    <property type="evidence" value="ECO:0007669"/>
    <property type="project" value="UniProtKB-KW"/>
</dbReference>
<evidence type="ECO:0000256" key="3">
    <source>
        <dbReference type="ARBA" id="ARBA00022490"/>
    </source>
</evidence>
<comment type="subcellular location">
    <subcellularLocation>
        <location evidence="1">Cytoplasm</location>
        <location evidence="1">Cytosol</location>
    </subcellularLocation>
</comment>
<feature type="compositionally biased region" description="Low complexity" evidence="9">
    <location>
        <begin position="810"/>
        <end position="828"/>
    </location>
</feature>
<dbReference type="InterPro" id="IPR051956">
    <property type="entry name" value="eIF2B_epsilon"/>
</dbReference>
<feature type="compositionally biased region" description="Basic and acidic residues" evidence="9">
    <location>
        <begin position="437"/>
        <end position="451"/>
    </location>
</feature>
<dbReference type="CDD" id="cd11558">
    <property type="entry name" value="W2_eIF2B_epsilon"/>
    <property type="match status" value="1"/>
</dbReference>
<feature type="region of interest" description="Disordered" evidence="9">
    <location>
        <begin position="803"/>
        <end position="890"/>
    </location>
</feature>
<keyword evidence="12" id="KW-1185">Reference proteome</keyword>
<dbReference type="InterPro" id="IPR005835">
    <property type="entry name" value="NTP_transferase_dom"/>
</dbReference>
<feature type="compositionally biased region" description="Acidic residues" evidence="9">
    <location>
        <begin position="515"/>
        <end position="538"/>
    </location>
</feature>
<dbReference type="GO" id="GO:0003743">
    <property type="term" value="F:translation initiation factor activity"/>
    <property type="evidence" value="ECO:0007669"/>
    <property type="project" value="UniProtKB-KW"/>
</dbReference>
<dbReference type="InterPro" id="IPR003307">
    <property type="entry name" value="W2_domain"/>
</dbReference>
<feature type="compositionally biased region" description="Acidic residues" evidence="9">
    <location>
        <begin position="726"/>
        <end position="743"/>
    </location>
</feature>
<dbReference type="AlphaFoldDB" id="A0A9P6ENJ7"/>
<dbReference type="FunFam" id="3.90.550.10:FF:000066">
    <property type="entry name" value="Translation initiation factor eIF-2B subunit epsilon"/>
    <property type="match status" value="1"/>
</dbReference>
<evidence type="ECO:0000256" key="7">
    <source>
        <dbReference type="ARBA" id="ARBA00044345"/>
    </source>
</evidence>
<evidence type="ECO:0000256" key="9">
    <source>
        <dbReference type="SAM" id="MobiDB-lite"/>
    </source>
</evidence>
<dbReference type="GO" id="GO:0005851">
    <property type="term" value="C:eukaryotic translation initiation factor 2B complex"/>
    <property type="evidence" value="ECO:0007669"/>
    <property type="project" value="TreeGrafter"/>
</dbReference>
<dbReference type="GO" id="GO:0005829">
    <property type="term" value="C:cytosol"/>
    <property type="evidence" value="ECO:0007669"/>
    <property type="project" value="UniProtKB-SubCell"/>
</dbReference>
<feature type="region of interest" description="Disordered" evidence="9">
    <location>
        <begin position="725"/>
        <end position="791"/>
    </location>
</feature>
<dbReference type="InterPro" id="IPR044123">
    <property type="entry name" value="W2_eIF2B_epsilon"/>
</dbReference>
<feature type="compositionally biased region" description="Acidic residues" evidence="9">
    <location>
        <begin position="452"/>
        <end position="468"/>
    </location>
</feature>
<keyword evidence="11" id="KW-0808">Transferase</keyword>
<feature type="domain" description="W2" evidence="10">
    <location>
        <begin position="558"/>
        <end position="733"/>
    </location>
</feature>
<name>A0A9P6ENJ7_9AGAR</name>
<evidence type="ECO:0000256" key="5">
    <source>
        <dbReference type="ARBA" id="ARBA00022917"/>
    </source>
</evidence>
<dbReference type="SUPFAM" id="SSF51161">
    <property type="entry name" value="Trimeric LpxA-like enzymes"/>
    <property type="match status" value="1"/>
</dbReference>
<dbReference type="InterPro" id="IPR016024">
    <property type="entry name" value="ARM-type_fold"/>
</dbReference>
<evidence type="ECO:0000256" key="8">
    <source>
        <dbReference type="ARBA" id="ARBA00046432"/>
    </source>
</evidence>
<dbReference type="GO" id="GO:0031369">
    <property type="term" value="F:translation initiation factor binding"/>
    <property type="evidence" value="ECO:0007669"/>
    <property type="project" value="InterPro"/>
</dbReference>
<comment type="similarity">
    <text evidence="2">Belongs to the eIF-2B gamma/epsilon subunits family.</text>
</comment>
<dbReference type="InterPro" id="IPR056764">
    <property type="entry name" value="LbH_EIF2B3/5"/>
</dbReference>